<evidence type="ECO:0000313" key="2">
    <source>
        <dbReference type="EMBL" id="JAC23791.1"/>
    </source>
</evidence>
<feature type="chain" id="PRO_5001515203" description="Secreted protein" evidence="1">
    <location>
        <begin position="23"/>
        <end position="122"/>
    </location>
</feature>
<evidence type="ECO:0008006" key="3">
    <source>
        <dbReference type="Google" id="ProtNLM"/>
    </source>
</evidence>
<evidence type="ECO:0000256" key="1">
    <source>
        <dbReference type="SAM" id="SignalP"/>
    </source>
</evidence>
<reference evidence="2" key="1">
    <citation type="submission" date="2014-03" db="EMBL/GenBank/DDBJ databases">
        <title>The sialotranscriptome of Amblyomma triste, Amblyomma parvum and Amblyomma cajennense ticks, uncovered by 454-based RNA-seq.</title>
        <authorList>
            <person name="Garcia G.R."/>
            <person name="Gardinassi L.G."/>
            <person name="Ribeiro J.M."/>
            <person name="Anatriello E."/>
            <person name="Ferreira B.R."/>
            <person name="Moreira H.N."/>
            <person name="Mafra C."/>
            <person name="Olegario M.M."/>
            <person name="Szabo P.J."/>
            <person name="Miranda-Santos I.K."/>
            <person name="Maruyama S.R."/>
        </authorList>
    </citation>
    <scope>NUCLEOTIDE SEQUENCE</scope>
    <source>
        <strain evidence="2">Uberlandia</strain>
        <tissue evidence="2">Salivary glands</tissue>
    </source>
</reference>
<dbReference type="EMBL" id="GBBK01000691">
    <property type="protein sequence ID" value="JAC23791.1"/>
    <property type="molecule type" value="mRNA"/>
</dbReference>
<proteinExistence type="evidence at transcript level"/>
<name>A0A023FPY1_AMBCJ</name>
<dbReference type="GO" id="GO:0004867">
    <property type="term" value="F:serine-type endopeptidase inhibitor activity"/>
    <property type="evidence" value="ECO:0007669"/>
    <property type="project" value="InterPro"/>
</dbReference>
<dbReference type="Gene3D" id="4.10.410.10">
    <property type="entry name" value="Pancreatic trypsin inhibitor Kunitz domain"/>
    <property type="match status" value="1"/>
</dbReference>
<sequence>MSSLTSLALVAFIASTLLLAEAAKDAKKARPGEPLVLNPSYFHDCKEPQGKCNDPDPCFCRPPTGYIRNEGYFYSDEYKKCIKPRNGVGEGCNSFKTYKECWRKCERKYSGRKYILQNEAKN</sequence>
<keyword evidence="1" id="KW-0732">Signal</keyword>
<protein>
    <recommendedName>
        <fullName evidence="3">Secreted protein</fullName>
    </recommendedName>
</protein>
<dbReference type="AlphaFoldDB" id="A0A023FPY1"/>
<accession>A0A023FPY1</accession>
<dbReference type="InterPro" id="IPR036880">
    <property type="entry name" value="Kunitz_BPTI_sf"/>
</dbReference>
<organism evidence="2">
    <name type="scientific">Amblyomma cajennense</name>
    <name type="common">Cayenne tick</name>
    <name type="synonym">Acarus cajennensis</name>
    <dbReference type="NCBI Taxonomy" id="34607"/>
    <lineage>
        <taxon>Eukaryota</taxon>
        <taxon>Metazoa</taxon>
        <taxon>Ecdysozoa</taxon>
        <taxon>Arthropoda</taxon>
        <taxon>Chelicerata</taxon>
        <taxon>Arachnida</taxon>
        <taxon>Acari</taxon>
        <taxon>Parasitiformes</taxon>
        <taxon>Ixodida</taxon>
        <taxon>Ixodoidea</taxon>
        <taxon>Ixodidae</taxon>
        <taxon>Amblyomminae</taxon>
        <taxon>Amblyomma</taxon>
    </lineage>
</organism>
<feature type="signal peptide" evidence="1">
    <location>
        <begin position="1"/>
        <end position="22"/>
    </location>
</feature>